<evidence type="ECO:0000313" key="2">
    <source>
        <dbReference type="EMBL" id="KYG70419.1"/>
    </source>
</evidence>
<accession>A0A150WVF4</accession>
<proteinExistence type="predicted"/>
<keyword evidence="1" id="KW-0732">Signal</keyword>
<reference evidence="2 3" key="1">
    <citation type="submission" date="2016-03" db="EMBL/GenBank/DDBJ databases">
        <authorList>
            <person name="Ploux O."/>
        </authorList>
    </citation>
    <scope>NUCLEOTIDE SEQUENCE [LARGE SCALE GENOMIC DNA]</scope>
    <source>
        <strain evidence="2 3">BER2</strain>
    </source>
</reference>
<feature type="signal peptide" evidence="1">
    <location>
        <begin position="1"/>
        <end position="20"/>
    </location>
</feature>
<dbReference type="AlphaFoldDB" id="A0A150WVF4"/>
<organism evidence="2 3">
    <name type="scientific">Bdellovibrio bacteriovorus</name>
    <dbReference type="NCBI Taxonomy" id="959"/>
    <lineage>
        <taxon>Bacteria</taxon>
        <taxon>Pseudomonadati</taxon>
        <taxon>Bdellovibrionota</taxon>
        <taxon>Bdellovibrionia</taxon>
        <taxon>Bdellovibrionales</taxon>
        <taxon>Pseudobdellovibrionaceae</taxon>
        <taxon>Bdellovibrio</taxon>
    </lineage>
</organism>
<dbReference type="Proteomes" id="UP000075391">
    <property type="component" value="Unassembled WGS sequence"/>
</dbReference>
<evidence type="ECO:0000256" key="1">
    <source>
        <dbReference type="SAM" id="SignalP"/>
    </source>
</evidence>
<dbReference type="RefSeq" id="WP_063242208.1">
    <property type="nucleotide sequence ID" value="NZ_LUKF01000001.1"/>
</dbReference>
<gene>
    <name evidence="2" type="ORF">AZI85_00235</name>
</gene>
<evidence type="ECO:0000313" key="3">
    <source>
        <dbReference type="Proteomes" id="UP000075391"/>
    </source>
</evidence>
<protein>
    <submittedName>
        <fullName evidence="2">Uncharacterized protein</fullName>
    </submittedName>
</protein>
<feature type="chain" id="PRO_5007573774" evidence="1">
    <location>
        <begin position="21"/>
        <end position="160"/>
    </location>
</feature>
<dbReference type="EMBL" id="LUKF01000001">
    <property type="protein sequence ID" value="KYG70419.1"/>
    <property type="molecule type" value="Genomic_DNA"/>
</dbReference>
<comment type="caution">
    <text evidence="2">The sequence shown here is derived from an EMBL/GenBank/DDBJ whole genome shotgun (WGS) entry which is preliminary data.</text>
</comment>
<name>A0A150WVF4_BDEBC</name>
<sequence>MKIYIPALITTLLAAMTVHAATTSGSIGVSLTIVDAGKTSSSAPTSPSDLHSVKSLSVLTDAANGAMIDVLLNGQKIASVPSQNGVIHFNVDLQDAESINFAFKSNGKTVHVLQTYYKQGDHSITPQMSKKTYRQQIPTTDAQGRSSTREIDVQVIEISY</sequence>
<dbReference type="OrthoDB" id="5295467at2"/>